<keyword evidence="9" id="KW-1185">Reference proteome</keyword>
<evidence type="ECO:0000313" key="8">
    <source>
        <dbReference type="EMBL" id="BDI03606.1"/>
    </source>
</evidence>
<evidence type="ECO:0000313" key="9">
    <source>
        <dbReference type="Proteomes" id="UP001057498"/>
    </source>
</evidence>
<dbReference type="Pfam" id="PF01867">
    <property type="entry name" value="Cas_Cas1"/>
    <property type="match status" value="1"/>
</dbReference>
<accession>A0ABM7YHD4</accession>
<dbReference type="RefSeq" id="WP_251971879.1">
    <property type="nucleotide sequence ID" value="NZ_AP025730.1"/>
</dbReference>
<name>A0ABM7YHD4_9BURK</name>
<evidence type="ECO:0000256" key="7">
    <source>
        <dbReference type="SAM" id="MobiDB-lite"/>
    </source>
</evidence>
<keyword evidence="1" id="KW-0540">Nuclease</keyword>
<evidence type="ECO:0000256" key="2">
    <source>
        <dbReference type="ARBA" id="ARBA00022723"/>
    </source>
</evidence>
<proteinExistence type="predicted"/>
<dbReference type="Gene3D" id="3.100.10.20">
    <property type="entry name" value="CRISPR-associated endonuclease Cas1, N-terminal domain"/>
    <property type="match status" value="1"/>
</dbReference>
<keyword evidence="2" id="KW-0479">Metal-binding</keyword>
<feature type="region of interest" description="Disordered" evidence="7">
    <location>
        <begin position="1"/>
        <end position="36"/>
    </location>
</feature>
<dbReference type="InterPro" id="IPR042211">
    <property type="entry name" value="CRISPR-assoc_Cas1_N"/>
</dbReference>
<sequence length="289" mass="31390">MKRQLPDPATPSHSAPSGAGGPHGVPPRREPAQRAADARTLYLAAAEPLRVTSTGEALVVSRPTQAHLGVQRVPVARVLRVICTAQVDWSGAALALCMQRGITVSWLDAQGADRGHLWPARHRQVDLADALNALAGDEPGWSDSYHHWLRHQRLAVLQRWQGERAGAGTPVGEAEWQQAKRSWVYQDQLPEHLPPLLLGMAAGLVTHRLSECGLQAHYWCCAGEPMALAADLTRLIWAEMNFCAGALAEAVAQPREAAAIFERWSGTCVGALHQHLANLRAHALRELAL</sequence>
<organism evidence="8 9">
    <name type="scientific">Sphaerotilus microaerophilus</name>
    <dbReference type="NCBI Taxonomy" id="2914710"/>
    <lineage>
        <taxon>Bacteria</taxon>
        <taxon>Pseudomonadati</taxon>
        <taxon>Pseudomonadota</taxon>
        <taxon>Betaproteobacteria</taxon>
        <taxon>Burkholderiales</taxon>
        <taxon>Sphaerotilaceae</taxon>
        <taxon>Sphaerotilus</taxon>
    </lineage>
</organism>
<evidence type="ECO:0000256" key="5">
    <source>
        <dbReference type="ARBA" id="ARBA00022842"/>
    </source>
</evidence>
<evidence type="ECO:0008006" key="10">
    <source>
        <dbReference type="Google" id="ProtNLM"/>
    </source>
</evidence>
<dbReference type="EMBL" id="AP025730">
    <property type="protein sequence ID" value="BDI03606.1"/>
    <property type="molecule type" value="Genomic_DNA"/>
</dbReference>
<keyword evidence="4" id="KW-0378">Hydrolase</keyword>
<protein>
    <recommendedName>
        <fullName evidence="10">Urease accessory protein UreF</fullName>
    </recommendedName>
</protein>
<reference evidence="8" key="1">
    <citation type="submission" date="2022-04" db="EMBL/GenBank/DDBJ databases">
        <title>Whole genome sequence of Sphaerotilus sp. FB-5.</title>
        <authorList>
            <person name="Takeda M."/>
            <person name="Narihara S."/>
            <person name="Akimoto M."/>
            <person name="Akimoto R."/>
            <person name="Nishiyashiki S."/>
            <person name="Murakami T."/>
        </authorList>
    </citation>
    <scope>NUCLEOTIDE SEQUENCE</scope>
    <source>
        <strain evidence="8">FB-5</strain>
    </source>
</reference>
<dbReference type="Proteomes" id="UP001057498">
    <property type="component" value="Chromosome"/>
</dbReference>
<evidence type="ECO:0000256" key="1">
    <source>
        <dbReference type="ARBA" id="ARBA00022722"/>
    </source>
</evidence>
<evidence type="ECO:0000256" key="4">
    <source>
        <dbReference type="ARBA" id="ARBA00022801"/>
    </source>
</evidence>
<keyword evidence="3" id="KW-0255">Endonuclease</keyword>
<evidence type="ECO:0000256" key="6">
    <source>
        <dbReference type="ARBA" id="ARBA00023118"/>
    </source>
</evidence>
<dbReference type="InterPro" id="IPR002729">
    <property type="entry name" value="CRISPR-assoc_Cas1"/>
</dbReference>
<keyword evidence="6" id="KW-0051">Antiviral defense</keyword>
<gene>
    <name evidence="8" type="ORF">CATMQ487_05760</name>
</gene>
<keyword evidence="5" id="KW-0460">Magnesium</keyword>
<evidence type="ECO:0000256" key="3">
    <source>
        <dbReference type="ARBA" id="ARBA00022759"/>
    </source>
</evidence>